<name>Q0W699_METAR</name>
<protein>
    <submittedName>
        <fullName evidence="1">Uncharacterized protein</fullName>
    </submittedName>
</protein>
<dbReference type="OrthoDB" id="146545at2157"/>
<dbReference type="EMBL" id="AM114193">
    <property type="protein sequence ID" value="CAJ36094.1"/>
    <property type="molecule type" value="Genomic_DNA"/>
</dbReference>
<organism evidence="1 2">
    <name type="scientific">Methanocella arvoryzae (strain DSM 22066 / NBRC 105507 / MRE50)</name>
    <dbReference type="NCBI Taxonomy" id="351160"/>
    <lineage>
        <taxon>Archaea</taxon>
        <taxon>Methanobacteriati</taxon>
        <taxon>Methanobacteriota</taxon>
        <taxon>Stenosarchaea group</taxon>
        <taxon>Methanomicrobia</taxon>
        <taxon>Methanocellales</taxon>
        <taxon>Methanocellaceae</taxon>
        <taxon>Methanocella</taxon>
    </lineage>
</organism>
<proteinExistence type="predicted"/>
<sequence length="240" mass="27141">MDTRLIDSETFKMLKSIGLPGRDQSNPYVVLSVRGDGVRAPESWTATVYRNKKGQLKLVTSDDSVLRKLLPVEQKPVIQVDDSGWGFPLGGVMIGATDGTRVETGLIDTKFFQGELFKTHAYLSEAARITLGLVKDLGGRPGETRVEICSGYVNSRSKDLLEREGYDVKVTEITGLLQDQLEKRYKEYVKSLGYPAYYDPKETRSPAMAFKEVIKWIDEDPENRMKIAKTGWKYFRSKRT</sequence>
<dbReference type="STRING" id="351160.RCIX704"/>
<dbReference type="GeneID" id="5144052"/>
<dbReference type="AlphaFoldDB" id="Q0W699"/>
<reference evidence="1 2" key="1">
    <citation type="journal article" date="2006" name="Science">
        <title>Genome of rice cluster I archaea -- the key methane producers in the rice rhizosphere.</title>
        <authorList>
            <person name="Erkel C."/>
            <person name="Kube M."/>
            <person name="Reinhardt R."/>
            <person name="Liesack W."/>
        </authorList>
    </citation>
    <scope>NUCLEOTIDE SEQUENCE [LARGE SCALE GENOMIC DNA]</scope>
    <source>
        <strain evidence="2">DSM 22066 / NBRC 105507 / MRE50</strain>
    </source>
</reference>
<dbReference type="eggNOG" id="arCOG11023">
    <property type="taxonomic scope" value="Archaea"/>
</dbReference>
<dbReference type="RefSeq" id="WP_012036415.1">
    <property type="nucleotide sequence ID" value="NC_009464.1"/>
</dbReference>
<dbReference type="KEGG" id="rci:RCIX704"/>
<keyword evidence="2" id="KW-1185">Reference proteome</keyword>
<accession>Q0W699</accession>
<evidence type="ECO:0000313" key="1">
    <source>
        <dbReference type="EMBL" id="CAJ36094.1"/>
    </source>
</evidence>
<gene>
    <name evidence="1" type="ORF">RCIX704</name>
</gene>
<evidence type="ECO:0000313" key="2">
    <source>
        <dbReference type="Proteomes" id="UP000000663"/>
    </source>
</evidence>
<dbReference type="Proteomes" id="UP000000663">
    <property type="component" value="Chromosome"/>
</dbReference>
<dbReference type="PATRIC" id="fig|351160.9.peg.2144"/>